<dbReference type="Proteomes" id="UP000598328">
    <property type="component" value="Unassembled WGS sequence"/>
</dbReference>
<reference evidence="1" key="1">
    <citation type="submission" date="2020-07" db="EMBL/GenBank/DDBJ databases">
        <title>Clinical and genomic characterization of carbapenemase-producing Enterobacterales causing secondary infections during the COVID-19 crisis at a New York City hospital.</title>
        <authorList>
            <person name="Gomez-Simmonds A."/>
            <person name="Annavajhala M.K."/>
            <person name="Uhlemann A.-C."/>
        </authorList>
    </citation>
    <scope>NUCLEOTIDE SEQUENCE</scope>
    <source>
        <strain evidence="1">KP1826</strain>
    </source>
</reference>
<gene>
    <name evidence="1" type="ORF">IE978_30140</name>
</gene>
<sequence>MEERYYILEITNEMIIESIIELYKDYIESLESFTEEVKSISAYHQWNMENRSEVYYLERTNIFSANEYKKIEVCEKTFYIQIKIVREKDFQVMMTMYYLN</sequence>
<dbReference type="EMBL" id="JACXSV010000012">
    <property type="protein sequence ID" value="MBD3723182.1"/>
    <property type="molecule type" value="Genomic_DNA"/>
</dbReference>
<dbReference type="AlphaFoldDB" id="A0A927E133"/>
<evidence type="ECO:0000313" key="1">
    <source>
        <dbReference type="EMBL" id="MBD3723182.1"/>
    </source>
</evidence>
<evidence type="ECO:0000313" key="2">
    <source>
        <dbReference type="Proteomes" id="UP000598328"/>
    </source>
</evidence>
<organism evidence="1 2">
    <name type="scientific">Klebsiella pneumoniae</name>
    <dbReference type="NCBI Taxonomy" id="573"/>
    <lineage>
        <taxon>Bacteria</taxon>
        <taxon>Pseudomonadati</taxon>
        <taxon>Pseudomonadota</taxon>
        <taxon>Gammaproteobacteria</taxon>
        <taxon>Enterobacterales</taxon>
        <taxon>Enterobacteriaceae</taxon>
        <taxon>Klebsiella/Raoultella group</taxon>
        <taxon>Klebsiella</taxon>
        <taxon>Klebsiella pneumoniae complex</taxon>
    </lineage>
</organism>
<name>A0A927E133_KLEPN</name>
<protein>
    <submittedName>
        <fullName evidence="1">Uncharacterized protein</fullName>
    </submittedName>
</protein>
<proteinExistence type="predicted"/>
<accession>A0A927E133</accession>
<comment type="caution">
    <text evidence="1">The sequence shown here is derived from an EMBL/GenBank/DDBJ whole genome shotgun (WGS) entry which is preliminary data.</text>
</comment>